<dbReference type="Proteomes" id="UP000824169">
    <property type="component" value="Unassembled WGS sequence"/>
</dbReference>
<proteinExistence type="inferred from homology"/>
<keyword evidence="2" id="KW-0808">Transferase</keyword>
<dbReference type="EC" id="2.7.6.1" evidence="1"/>
<dbReference type="InterPro" id="IPR029099">
    <property type="entry name" value="Pribosyltran_N"/>
</dbReference>
<evidence type="ECO:0000256" key="8">
    <source>
        <dbReference type="RuleBase" id="RU004324"/>
    </source>
</evidence>
<dbReference type="GO" id="GO:0006164">
    <property type="term" value="P:purine nucleotide biosynthetic process"/>
    <property type="evidence" value="ECO:0007669"/>
    <property type="project" value="TreeGrafter"/>
</dbReference>
<protein>
    <recommendedName>
        <fullName evidence="1">ribose-phosphate diphosphokinase</fullName>
        <ecNumber evidence="1">2.7.6.1</ecNumber>
    </recommendedName>
</protein>
<dbReference type="AlphaFoldDB" id="A0A9D1P2I2"/>
<gene>
    <name evidence="11" type="ORF">IAB71_02895</name>
</gene>
<evidence type="ECO:0000256" key="7">
    <source>
        <dbReference type="ARBA" id="ARBA00049535"/>
    </source>
</evidence>
<keyword evidence="6" id="KW-0067">ATP-binding</keyword>
<dbReference type="InterPro" id="IPR005946">
    <property type="entry name" value="Rib-P_diPkinase"/>
</dbReference>
<keyword evidence="5" id="KW-0418">Kinase</keyword>
<dbReference type="GO" id="GO:0000287">
    <property type="term" value="F:magnesium ion binding"/>
    <property type="evidence" value="ECO:0007669"/>
    <property type="project" value="InterPro"/>
</dbReference>
<evidence type="ECO:0000313" key="12">
    <source>
        <dbReference type="Proteomes" id="UP000824169"/>
    </source>
</evidence>
<evidence type="ECO:0000256" key="1">
    <source>
        <dbReference type="ARBA" id="ARBA00013247"/>
    </source>
</evidence>
<accession>A0A9D1P2I2</accession>
<dbReference type="GO" id="GO:0005737">
    <property type="term" value="C:cytoplasm"/>
    <property type="evidence" value="ECO:0007669"/>
    <property type="project" value="TreeGrafter"/>
</dbReference>
<organism evidence="11 12">
    <name type="scientific">Candidatus Scatomonas pullistercoris</name>
    <dbReference type="NCBI Taxonomy" id="2840920"/>
    <lineage>
        <taxon>Bacteria</taxon>
        <taxon>Bacillati</taxon>
        <taxon>Bacillota</taxon>
        <taxon>Clostridia</taxon>
        <taxon>Lachnospirales</taxon>
        <taxon>Lachnospiraceae</taxon>
        <taxon>Lachnospiraceae incertae sedis</taxon>
        <taxon>Candidatus Scatomonas</taxon>
    </lineage>
</organism>
<comment type="caution">
    <text evidence="11">The sequence shown here is derived from an EMBL/GenBank/DDBJ whole genome shotgun (WGS) entry which is preliminary data.</text>
</comment>
<reference evidence="11" key="1">
    <citation type="submission" date="2020-10" db="EMBL/GenBank/DDBJ databases">
        <authorList>
            <person name="Gilroy R."/>
        </authorList>
    </citation>
    <scope>NUCLEOTIDE SEQUENCE</scope>
    <source>
        <strain evidence="11">CHK188-20938</strain>
    </source>
</reference>
<dbReference type="PANTHER" id="PTHR10210:SF32">
    <property type="entry name" value="RIBOSE-PHOSPHATE PYROPHOSPHOKINASE 2"/>
    <property type="match status" value="1"/>
</dbReference>
<dbReference type="NCBIfam" id="TIGR01251">
    <property type="entry name" value="ribP_PPkin"/>
    <property type="match status" value="1"/>
</dbReference>
<dbReference type="InterPro" id="IPR029057">
    <property type="entry name" value="PRTase-like"/>
</dbReference>
<dbReference type="NCBIfam" id="NF005299">
    <property type="entry name" value="PRK06827.1"/>
    <property type="match status" value="1"/>
</dbReference>
<comment type="catalytic activity">
    <reaction evidence="7">
        <text>D-ribose 5-phosphate + ATP = 5-phospho-alpha-D-ribose 1-diphosphate + AMP + H(+)</text>
        <dbReference type="Rhea" id="RHEA:15609"/>
        <dbReference type="ChEBI" id="CHEBI:15378"/>
        <dbReference type="ChEBI" id="CHEBI:30616"/>
        <dbReference type="ChEBI" id="CHEBI:58017"/>
        <dbReference type="ChEBI" id="CHEBI:78346"/>
        <dbReference type="ChEBI" id="CHEBI:456215"/>
        <dbReference type="EC" id="2.7.6.1"/>
    </reaction>
</comment>
<comment type="similarity">
    <text evidence="8">Belongs to the ribose-phosphate pyrophosphokinase family.</text>
</comment>
<dbReference type="Gene3D" id="3.40.50.2020">
    <property type="match status" value="2"/>
</dbReference>
<dbReference type="SUPFAM" id="SSF53271">
    <property type="entry name" value="PRTase-like"/>
    <property type="match status" value="2"/>
</dbReference>
<dbReference type="Pfam" id="PF13793">
    <property type="entry name" value="Pribosyltran_N"/>
    <property type="match status" value="1"/>
</dbReference>
<evidence type="ECO:0000256" key="2">
    <source>
        <dbReference type="ARBA" id="ARBA00022679"/>
    </source>
</evidence>
<keyword evidence="4" id="KW-0547">Nucleotide-binding</keyword>
<evidence type="ECO:0000259" key="9">
    <source>
        <dbReference type="Pfam" id="PF00156"/>
    </source>
</evidence>
<dbReference type="CDD" id="cd06223">
    <property type="entry name" value="PRTases_typeI"/>
    <property type="match status" value="1"/>
</dbReference>
<dbReference type="GO" id="GO:0016301">
    <property type="term" value="F:kinase activity"/>
    <property type="evidence" value="ECO:0007669"/>
    <property type="project" value="UniProtKB-KW"/>
</dbReference>
<keyword evidence="3 8" id="KW-0545">Nucleotide biosynthesis</keyword>
<evidence type="ECO:0000259" key="10">
    <source>
        <dbReference type="Pfam" id="PF13793"/>
    </source>
</evidence>
<feature type="domain" description="Phosphoribosyltransferase" evidence="9">
    <location>
        <begin position="211"/>
        <end position="311"/>
    </location>
</feature>
<dbReference type="GO" id="GO:0006015">
    <property type="term" value="P:5-phosphoribose 1-diphosphate biosynthetic process"/>
    <property type="evidence" value="ECO:0007669"/>
    <property type="project" value="TreeGrafter"/>
</dbReference>
<evidence type="ECO:0000256" key="3">
    <source>
        <dbReference type="ARBA" id="ARBA00022727"/>
    </source>
</evidence>
<feature type="domain" description="Ribose-phosphate pyrophosphokinase N-terminal" evidence="10">
    <location>
        <begin position="17"/>
        <end position="166"/>
    </location>
</feature>
<name>A0A9D1P2I2_9FIRM</name>
<dbReference type="EMBL" id="DVOO01000009">
    <property type="protein sequence ID" value="HIV24725.1"/>
    <property type="molecule type" value="Genomic_DNA"/>
</dbReference>
<dbReference type="GO" id="GO:0004749">
    <property type="term" value="F:ribose phosphate diphosphokinase activity"/>
    <property type="evidence" value="ECO:0007669"/>
    <property type="project" value="UniProtKB-EC"/>
</dbReference>
<dbReference type="GO" id="GO:0002189">
    <property type="term" value="C:ribose phosphate diphosphokinase complex"/>
    <property type="evidence" value="ECO:0007669"/>
    <property type="project" value="TreeGrafter"/>
</dbReference>
<dbReference type="InterPro" id="IPR000836">
    <property type="entry name" value="PRTase_dom"/>
</dbReference>
<evidence type="ECO:0000256" key="5">
    <source>
        <dbReference type="ARBA" id="ARBA00022777"/>
    </source>
</evidence>
<evidence type="ECO:0000256" key="6">
    <source>
        <dbReference type="ARBA" id="ARBA00022840"/>
    </source>
</evidence>
<dbReference type="PANTHER" id="PTHR10210">
    <property type="entry name" value="RIBOSE-PHOSPHATE DIPHOSPHOKINASE FAMILY MEMBER"/>
    <property type="match status" value="1"/>
</dbReference>
<reference evidence="11" key="2">
    <citation type="journal article" date="2021" name="PeerJ">
        <title>Extensive microbial diversity within the chicken gut microbiome revealed by metagenomics and culture.</title>
        <authorList>
            <person name="Gilroy R."/>
            <person name="Ravi A."/>
            <person name="Getino M."/>
            <person name="Pursley I."/>
            <person name="Horton D.L."/>
            <person name="Alikhan N.F."/>
            <person name="Baker D."/>
            <person name="Gharbi K."/>
            <person name="Hall N."/>
            <person name="Watson M."/>
            <person name="Adriaenssens E.M."/>
            <person name="Foster-Nyarko E."/>
            <person name="Jarju S."/>
            <person name="Secka A."/>
            <person name="Antonio M."/>
            <person name="Oren A."/>
            <person name="Chaudhuri R.R."/>
            <person name="La Ragione R."/>
            <person name="Hildebrand F."/>
            <person name="Pallen M.J."/>
        </authorList>
    </citation>
    <scope>NUCLEOTIDE SEQUENCE</scope>
    <source>
        <strain evidence="11">CHK188-20938</strain>
    </source>
</reference>
<evidence type="ECO:0000313" key="11">
    <source>
        <dbReference type="EMBL" id="HIV24725.1"/>
    </source>
</evidence>
<dbReference type="GO" id="GO:0005524">
    <property type="term" value="F:ATP binding"/>
    <property type="evidence" value="ECO:0007669"/>
    <property type="project" value="UniProtKB-KW"/>
</dbReference>
<dbReference type="Pfam" id="PF00156">
    <property type="entry name" value="Pribosyltran"/>
    <property type="match status" value="1"/>
</dbReference>
<sequence>MANLDYLEHSIPVAPLKICALPGCEPLAHTIDKYLVQFRRDLLRRSPDKANLLGYAGDSFLIDCECPRFGTGEAKGVFRESVRGMDLFMLVDVCNYSMTYTVCGHENHMSPDDHYQNLKRIIAATIGKAHRINVIMPFLYEGRQHKRSGRESLDCAIALQELSRMGVSNIITFDAHDPRMTNAIPLHGFDNFFPTYQFLKALLKCVPDLRIDNDHLMVISPDEGAMSRAVYFSNILGVDMGMFYKRRDYSTIINGKNPIVAHEFLGDSVEGKNVVIIDDMISSGESMLDVAKQIKARGAGEVFVCTTFGLFTDGLAKFDEYYEKGYITKVITTDLTYRTPELLGRPWYEPAAMGKYLASIMDTLNHDVSVDKVRDTTAKLNKLLKEHR</sequence>
<evidence type="ECO:0000256" key="4">
    <source>
        <dbReference type="ARBA" id="ARBA00022741"/>
    </source>
</evidence>